<keyword evidence="11" id="KW-1185">Reference proteome</keyword>
<dbReference type="Gene3D" id="2.102.10.10">
    <property type="entry name" value="Rieske [2Fe-2S] iron-sulphur domain"/>
    <property type="match status" value="1"/>
</dbReference>
<keyword evidence="6" id="KW-0408">Iron</keyword>
<keyword evidence="5" id="KW-0007">Acetylation</keyword>
<keyword evidence="2" id="KW-0001">2Fe-2S</keyword>
<evidence type="ECO:0000256" key="8">
    <source>
        <dbReference type="ARBA" id="ARBA00071952"/>
    </source>
</evidence>
<reference evidence="10 11" key="1">
    <citation type="submission" date="2020-10" db="EMBL/GenBank/DDBJ databases">
        <title>Pygocentrus nattereri (red-bellied piranha) genome, fPygNat1, primary haplotype.</title>
        <authorList>
            <person name="Myers G."/>
            <person name="Meyer A."/>
            <person name="Karagic N."/>
            <person name="Pippel M."/>
            <person name="Winkler S."/>
            <person name="Tracey A."/>
            <person name="Wood J."/>
            <person name="Formenti G."/>
            <person name="Howe K."/>
            <person name="Fedrigo O."/>
            <person name="Jarvis E.D."/>
        </authorList>
    </citation>
    <scope>NUCLEOTIDE SEQUENCE [LARGE SCALE GENOMIC DNA]</scope>
</reference>
<evidence type="ECO:0000313" key="11">
    <source>
        <dbReference type="Proteomes" id="UP001501920"/>
    </source>
</evidence>
<dbReference type="InterPro" id="IPR017941">
    <property type="entry name" value="Rieske_2Fe-2S"/>
</dbReference>
<sequence>RCVRGESVRAQVCEMSSPGDQGVCFVGTREAVVQAGRVVRRVHGRDVLVLHHQGALYALDLHCYHSGGPLQEGDIEEFGGRLCIVCPWHKYKITLAEGEGLYQAVNPLVKPLRPVWCSKGVKQRVHQVTEVNGDIFIRLDDSAGAVESDHYQTEEYRLIVGEADKQRKHKITSLLSGTTRIF</sequence>
<dbReference type="AlphaFoldDB" id="A0AAR2LU85"/>
<reference evidence="10" key="3">
    <citation type="submission" date="2025-09" db="UniProtKB">
        <authorList>
            <consortium name="Ensembl"/>
        </authorList>
    </citation>
    <scope>IDENTIFICATION</scope>
</reference>
<dbReference type="PANTHER" id="PTHR21496:SF16">
    <property type="entry name" value="RIESKE DOMAIN-CONTAINING PROTEIN-LIKE"/>
    <property type="match status" value="1"/>
</dbReference>
<dbReference type="PROSITE" id="PS51296">
    <property type="entry name" value="RIESKE"/>
    <property type="match status" value="1"/>
</dbReference>
<dbReference type="GeneTree" id="ENSGT00390000018225"/>
<dbReference type="Proteomes" id="UP001501920">
    <property type="component" value="Chromosome 29"/>
</dbReference>
<dbReference type="Ensembl" id="ENSPNAT00000049102.1">
    <property type="protein sequence ID" value="ENSPNAP00000078294.1"/>
    <property type="gene ID" value="ENSPNAG00000002166.2"/>
</dbReference>
<dbReference type="InterPro" id="IPR036922">
    <property type="entry name" value="Rieske_2Fe-2S_sf"/>
</dbReference>
<gene>
    <name evidence="10" type="primary">RFESD</name>
</gene>
<dbReference type="GO" id="GO:0046872">
    <property type="term" value="F:metal ion binding"/>
    <property type="evidence" value="ECO:0007669"/>
    <property type="project" value="UniProtKB-KW"/>
</dbReference>
<organism evidence="10 11">
    <name type="scientific">Pygocentrus nattereri</name>
    <name type="common">Red-bellied piranha</name>
    <dbReference type="NCBI Taxonomy" id="42514"/>
    <lineage>
        <taxon>Eukaryota</taxon>
        <taxon>Metazoa</taxon>
        <taxon>Chordata</taxon>
        <taxon>Craniata</taxon>
        <taxon>Vertebrata</taxon>
        <taxon>Euteleostomi</taxon>
        <taxon>Actinopterygii</taxon>
        <taxon>Neopterygii</taxon>
        <taxon>Teleostei</taxon>
        <taxon>Ostariophysi</taxon>
        <taxon>Characiformes</taxon>
        <taxon>Characoidei</taxon>
        <taxon>Pygocentrus</taxon>
    </lineage>
</organism>
<keyword evidence="4" id="KW-0677">Repeat</keyword>
<dbReference type="InterPro" id="IPR054716">
    <property type="entry name" value="Sol_Rieske_ferrdox_dom"/>
</dbReference>
<evidence type="ECO:0000259" key="9">
    <source>
        <dbReference type="PROSITE" id="PS51296"/>
    </source>
</evidence>
<evidence type="ECO:0000256" key="2">
    <source>
        <dbReference type="ARBA" id="ARBA00022714"/>
    </source>
</evidence>
<dbReference type="GO" id="GO:0051537">
    <property type="term" value="F:2 iron, 2 sulfur cluster binding"/>
    <property type="evidence" value="ECO:0007669"/>
    <property type="project" value="UniProtKB-KW"/>
</dbReference>
<dbReference type="CDD" id="cd03467">
    <property type="entry name" value="Rieske"/>
    <property type="match status" value="1"/>
</dbReference>
<evidence type="ECO:0000313" key="10">
    <source>
        <dbReference type="Ensembl" id="ENSPNAP00000078294.1"/>
    </source>
</evidence>
<keyword evidence="7" id="KW-0411">Iron-sulfur</keyword>
<evidence type="ECO:0000256" key="4">
    <source>
        <dbReference type="ARBA" id="ARBA00022737"/>
    </source>
</evidence>
<dbReference type="Pfam" id="PF22543">
    <property type="entry name" value="Rieske_4"/>
    <property type="match status" value="1"/>
</dbReference>
<evidence type="ECO:0000256" key="1">
    <source>
        <dbReference type="ARBA" id="ARBA00022553"/>
    </source>
</evidence>
<accession>A0AAR2LU85</accession>
<evidence type="ECO:0000256" key="6">
    <source>
        <dbReference type="ARBA" id="ARBA00023004"/>
    </source>
</evidence>
<evidence type="ECO:0000256" key="3">
    <source>
        <dbReference type="ARBA" id="ARBA00022723"/>
    </source>
</evidence>
<name>A0AAR2LU85_PYGNA</name>
<dbReference type="PANTHER" id="PTHR21496">
    <property type="entry name" value="FERREDOXIN-RELATED"/>
    <property type="match status" value="1"/>
</dbReference>
<feature type="domain" description="Rieske" evidence="9">
    <location>
        <begin position="23"/>
        <end position="137"/>
    </location>
</feature>
<dbReference type="SUPFAM" id="SSF50022">
    <property type="entry name" value="ISP domain"/>
    <property type="match status" value="1"/>
</dbReference>
<proteinExistence type="predicted"/>
<dbReference type="FunFam" id="2.102.10.10:FF:000009">
    <property type="entry name" value="Rieske Fe-S domain containing"/>
    <property type="match status" value="1"/>
</dbReference>
<keyword evidence="1" id="KW-0597">Phosphoprotein</keyword>
<keyword evidence="3" id="KW-0479">Metal-binding</keyword>
<evidence type="ECO:0000256" key="7">
    <source>
        <dbReference type="ARBA" id="ARBA00023014"/>
    </source>
</evidence>
<evidence type="ECO:0000256" key="5">
    <source>
        <dbReference type="ARBA" id="ARBA00022990"/>
    </source>
</evidence>
<reference evidence="10" key="2">
    <citation type="submission" date="2025-08" db="UniProtKB">
        <authorList>
            <consortium name="Ensembl"/>
        </authorList>
    </citation>
    <scope>IDENTIFICATION</scope>
</reference>
<protein>
    <recommendedName>
        <fullName evidence="8 9">Rieske domain-containing protein</fullName>
    </recommendedName>
</protein>